<sequence>MNVDKDLPDDLTYRLLHIPNKLKYNSFRPLERISCMKPDNIVALAS</sequence>
<reference evidence="1" key="2">
    <citation type="journal article" date="2015" name="Data Brief">
        <title>Shoot transcriptome of the giant reed, Arundo donax.</title>
        <authorList>
            <person name="Barrero R.A."/>
            <person name="Guerrero F.D."/>
            <person name="Moolhuijzen P."/>
            <person name="Goolsby J.A."/>
            <person name="Tidwell J."/>
            <person name="Bellgard S.E."/>
            <person name="Bellgard M.I."/>
        </authorList>
    </citation>
    <scope>NUCLEOTIDE SEQUENCE</scope>
    <source>
        <tissue evidence="1">Shoot tissue taken approximately 20 cm above the soil surface</tissue>
    </source>
</reference>
<reference evidence="1" key="1">
    <citation type="submission" date="2014-09" db="EMBL/GenBank/DDBJ databases">
        <authorList>
            <person name="Magalhaes I.L.F."/>
            <person name="Oliveira U."/>
            <person name="Santos F.R."/>
            <person name="Vidigal T.H.D.A."/>
            <person name="Brescovit A.D."/>
            <person name="Santos A.J."/>
        </authorList>
    </citation>
    <scope>NUCLEOTIDE SEQUENCE</scope>
    <source>
        <tissue evidence="1">Shoot tissue taken approximately 20 cm above the soil surface</tissue>
    </source>
</reference>
<proteinExistence type="predicted"/>
<evidence type="ECO:0000313" key="1">
    <source>
        <dbReference type="EMBL" id="JAD69436.1"/>
    </source>
</evidence>
<dbReference type="AlphaFoldDB" id="A0A0A9C1I6"/>
<dbReference type="EMBL" id="GBRH01228459">
    <property type="protein sequence ID" value="JAD69436.1"/>
    <property type="molecule type" value="Transcribed_RNA"/>
</dbReference>
<protein>
    <submittedName>
        <fullName evidence="1">Uncharacterized protein</fullName>
    </submittedName>
</protein>
<organism evidence="1">
    <name type="scientific">Arundo donax</name>
    <name type="common">Giant reed</name>
    <name type="synonym">Donax arundinaceus</name>
    <dbReference type="NCBI Taxonomy" id="35708"/>
    <lineage>
        <taxon>Eukaryota</taxon>
        <taxon>Viridiplantae</taxon>
        <taxon>Streptophyta</taxon>
        <taxon>Embryophyta</taxon>
        <taxon>Tracheophyta</taxon>
        <taxon>Spermatophyta</taxon>
        <taxon>Magnoliopsida</taxon>
        <taxon>Liliopsida</taxon>
        <taxon>Poales</taxon>
        <taxon>Poaceae</taxon>
        <taxon>PACMAD clade</taxon>
        <taxon>Arundinoideae</taxon>
        <taxon>Arundineae</taxon>
        <taxon>Arundo</taxon>
    </lineage>
</organism>
<name>A0A0A9C1I6_ARUDO</name>
<accession>A0A0A9C1I6</accession>